<accession>A0A5J9UU18</accession>
<evidence type="ECO:0000313" key="2">
    <source>
        <dbReference type="EMBL" id="TVU26771.1"/>
    </source>
</evidence>
<feature type="region of interest" description="Disordered" evidence="1">
    <location>
        <begin position="1"/>
        <end position="92"/>
    </location>
</feature>
<feature type="compositionally biased region" description="Polar residues" evidence="1">
    <location>
        <begin position="1"/>
        <end position="16"/>
    </location>
</feature>
<name>A0A5J9UU18_9POAL</name>
<protein>
    <submittedName>
        <fullName evidence="2">Uncharacterized protein</fullName>
    </submittedName>
</protein>
<sequence>MKETEPNQTKPINEQLGTPMPTRVLLGSSTRRSLRHPPRLRRPARRVTGAASPSPSEQNGKGNPTVHLATPHPSSATETDPTQRRVSRPTAPRVVAACSAPASNFEGEMRVRDNQKDIDLRNDCILPEETSICSVSKEGLTLGQAVIFCHPLGPTYPSIMAEELDDVIAVFNKKVNGVI</sequence>
<keyword evidence="3" id="KW-1185">Reference proteome</keyword>
<dbReference type="EMBL" id="RWGY01000013">
    <property type="protein sequence ID" value="TVU26771.1"/>
    <property type="molecule type" value="Genomic_DNA"/>
</dbReference>
<feature type="non-terminal residue" evidence="2">
    <location>
        <position position="1"/>
    </location>
</feature>
<comment type="caution">
    <text evidence="2">The sequence shown here is derived from an EMBL/GenBank/DDBJ whole genome shotgun (WGS) entry which is preliminary data.</text>
</comment>
<reference evidence="2 3" key="1">
    <citation type="journal article" date="2019" name="Sci. Rep.">
        <title>A high-quality genome of Eragrostis curvula grass provides insights into Poaceae evolution and supports new strategies to enhance forage quality.</title>
        <authorList>
            <person name="Carballo J."/>
            <person name="Santos B.A.C.M."/>
            <person name="Zappacosta D."/>
            <person name="Garbus I."/>
            <person name="Selva J.P."/>
            <person name="Gallo C.A."/>
            <person name="Diaz A."/>
            <person name="Albertini E."/>
            <person name="Caccamo M."/>
            <person name="Echenique V."/>
        </authorList>
    </citation>
    <scope>NUCLEOTIDE SEQUENCE [LARGE SCALE GENOMIC DNA]</scope>
    <source>
        <strain evidence="3">cv. Victoria</strain>
        <tissue evidence="2">Leaf</tissue>
    </source>
</reference>
<feature type="compositionally biased region" description="Basic residues" evidence="1">
    <location>
        <begin position="32"/>
        <end position="45"/>
    </location>
</feature>
<dbReference type="AlphaFoldDB" id="A0A5J9UU18"/>
<organism evidence="2 3">
    <name type="scientific">Eragrostis curvula</name>
    <name type="common">weeping love grass</name>
    <dbReference type="NCBI Taxonomy" id="38414"/>
    <lineage>
        <taxon>Eukaryota</taxon>
        <taxon>Viridiplantae</taxon>
        <taxon>Streptophyta</taxon>
        <taxon>Embryophyta</taxon>
        <taxon>Tracheophyta</taxon>
        <taxon>Spermatophyta</taxon>
        <taxon>Magnoliopsida</taxon>
        <taxon>Liliopsida</taxon>
        <taxon>Poales</taxon>
        <taxon>Poaceae</taxon>
        <taxon>PACMAD clade</taxon>
        <taxon>Chloridoideae</taxon>
        <taxon>Eragrostideae</taxon>
        <taxon>Eragrostidinae</taxon>
        <taxon>Eragrostis</taxon>
    </lineage>
</organism>
<gene>
    <name evidence="2" type="ORF">EJB05_29332</name>
</gene>
<dbReference type="Gramene" id="TVU26771">
    <property type="protein sequence ID" value="TVU26771"/>
    <property type="gene ID" value="EJB05_29332"/>
</dbReference>
<feature type="compositionally biased region" description="Polar residues" evidence="1">
    <location>
        <begin position="51"/>
        <end position="62"/>
    </location>
</feature>
<proteinExistence type="predicted"/>
<dbReference type="Proteomes" id="UP000324897">
    <property type="component" value="Chromosome 2"/>
</dbReference>
<evidence type="ECO:0000313" key="3">
    <source>
        <dbReference type="Proteomes" id="UP000324897"/>
    </source>
</evidence>
<evidence type="ECO:0000256" key="1">
    <source>
        <dbReference type="SAM" id="MobiDB-lite"/>
    </source>
</evidence>